<dbReference type="InterPro" id="IPR036390">
    <property type="entry name" value="WH_DNA-bd_sf"/>
</dbReference>
<dbReference type="InterPro" id="IPR036388">
    <property type="entry name" value="WH-like_DNA-bd_sf"/>
</dbReference>
<dbReference type="AlphaFoldDB" id="A0A1M6GWV4"/>
<proteinExistence type="predicted"/>
<evidence type="ECO:0000256" key="2">
    <source>
        <dbReference type="ARBA" id="ARBA00023125"/>
    </source>
</evidence>
<dbReference type="Pfam" id="PF01022">
    <property type="entry name" value="HTH_5"/>
    <property type="match status" value="1"/>
</dbReference>
<keyword evidence="6" id="KW-1185">Reference proteome</keyword>
<feature type="domain" description="HTH arsR-type" evidence="4">
    <location>
        <begin position="8"/>
        <end position="106"/>
    </location>
</feature>
<evidence type="ECO:0000313" key="6">
    <source>
        <dbReference type="Proteomes" id="UP000184335"/>
    </source>
</evidence>
<accession>A0A1M6GWV4</accession>
<keyword evidence="3" id="KW-0804">Transcription</keyword>
<evidence type="ECO:0000259" key="4">
    <source>
        <dbReference type="PROSITE" id="PS50987"/>
    </source>
</evidence>
<dbReference type="GO" id="GO:0003677">
    <property type="term" value="F:DNA binding"/>
    <property type="evidence" value="ECO:0007669"/>
    <property type="project" value="UniProtKB-KW"/>
</dbReference>
<dbReference type="RefSeq" id="WP_073180584.1">
    <property type="nucleotide sequence ID" value="NZ_CP171011.1"/>
</dbReference>
<evidence type="ECO:0000313" key="5">
    <source>
        <dbReference type="EMBL" id="SHJ14448.1"/>
    </source>
</evidence>
<dbReference type="SUPFAM" id="SSF46785">
    <property type="entry name" value="Winged helix' DNA-binding domain"/>
    <property type="match status" value="1"/>
</dbReference>
<dbReference type="Gene3D" id="1.10.10.10">
    <property type="entry name" value="Winged helix-like DNA-binding domain superfamily/Winged helix DNA-binding domain"/>
    <property type="match status" value="1"/>
</dbReference>
<dbReference type="CDD" id="cd00090">
    <property type="entry name" value="HTH_ARSR"/>
    <property type="match status" value="1"/>
</dbReference>
<dbReference type="InterPro" id="IPR011991">
    <property type="entry name" value="ArsR-like_HTH"/>
</dbReference>
<dbReference type="InterPro" id="IPR051081">
    <property type="entry name" value="HTH_MetalResp_TranReg"/>
</dbReference>
<dbReference type="SMART" id="SM00418">
    <property type="entry name" value="HTH_ARSR"/>
    <property type="match status" value="1"/>
</dbReference>
<organism evidence="5 6">
    <name type="scientific">Cruoricaptor ignavus</name>
    <dbReference type="NCBI Taxonomy" id="1118202"/>
    <lineage>
        <taxon>Bacteria</taxon>
        <taxon>Pseudomonadati</taxon>
        <taxon>Bacteroidota</taxon>
        <taxon>Flavobacteriia</taxon>
        <taxon>Flavobacteriales</taxon>
        <taxon>Weeksellaceae</taxon>
        <taxon>Cruoricaptor</taxon>
    </lineage>
</organism>
<gene>
    <name evidence="5" type="ORF">SAMN05443429_11059</name>
</gene>
<dbReference type="Proteomes" id="UP000184335">
    <property type="component" value="Unassembled WGS sequence"/>
</dbReference>
<dbReference type="PANTHER" id="PTHR33154:SF15">
    <property type="entry name" value="REGULATORY PROTEIN ARSR"/>
    <property type="match status" value="1"/>
</dbReference>
<dbReference type="OrthoDB" id="9800049at2"/>
<dbReference type="InterPro" id="IPR001845">
    <property type="entry name" value="HTH_ArsR_DNA-bd_dom"/>
</dbReference>
<evidence type="ECO:0000256" key="3">
    <source>
        <dbReference type="ARBA" id="ARBA00023163"/>
    </source>
</evidence>
<reference evidence="5 6" key="1">
    <citation type="submission" date="2016-11" db="EMBL/GenBank/DDBJ databases">
        <authorList>
            <person name="Jaros S."/>
            <person name="Januszkiewicz K."/>
            <person name="Wedrychowicz H."/>
        </authorList>
    </citation>
    <scope>NUCLEOTIDE SEQUENCE [LARGE SCALE GENOMIC DNA]</scope>
    <source>
        <strain evidence="5 6">DSM 25479</strain>
    </source>
</reference>
<name>A0A1M6GWV4_9FLAO</name>
<dbReference type="PRINTS" id="PR00778">
    <property type="entry name" value="HTHARSR"/>
</dbReference>
<dbReference type="PROSITE" id="PS50987">
    <property type="entry name" value="HTH_ARSR_2"/>
    <property type="match status" value="1"/>
</dbReference>
<dbReference type="PANTHER" id="PTHR33154">
    <property type="entry name" value="TRANSCRIPTIONAL REGULATOR, ARSR FAMILY"/>
    <property type="match status" value="1"/>
</dbReference>
<keyword evidence="1" id="KW-0805">Transcription regulation</keyword>
<evidence type="ECO:0000256" key="1">
    <source>
        <dbReference type="ARBA" id="ARBA00023015"/>
    </source>
</evidence>
<dbReference type="STRING" id="1118202.SAMN05443429_11059"/>
<keyword evidence="2" id="KW-0238">DNA-binding</keyword>
<dbReference type="GO" id="GO:0003700">
    <property type="term" value="F:DNA-binding transcription factor activity"/>
    <property type="evidence" value="ECO:0007669"/>
    <property type="project" value="InterPro"/>
</dbReference>
<protein>
    <submittedName>
        <fullName evidence="5">Transcriptional regulator, ArsR family</fullName>
    </submittedName>
</protein>
<dbReference type="NCBIfam" id="NF033788">
    <property type="entry name" value="HTH_metalloreg"/>
    <property type="match status" value="1"/>
</dbReference>
<dbReference type="EMBL" id="FQYI01000010">
    <property type="protein sequence ID" value="SHJ14448.1"/>
    <property type="molecule type" value="Genomic_DNA"/>
</dbReference>
<sequence length="110" mass="12144">MGASKTEHYTERQNRISTIFKALGHPARLAIMEVLMEVESCICGDIVSSLPLAQPTVSQHLKELKNAGLIKGNIEGNAVCYCINEKLLEEIQGYFAEVSVKLSKMENNCC</sequence>